<keyword evidence="2" id="KW-1185">Reference proteome</keyword>
<proteinExistence type="predicted"/>
<dbReference type="EMBL" id="JBHLUD010000009">
    <property type="protein sequence ID" value="MFC0545464.1"/>
    <property type="molecule type" value="Genomic_DNA"/>
</dbReference>
<evidence type="ECO:0000313" key="1">
    <source>
        <dbReference type="EMBL" id="MFC0545464.1"/>
    </source>
</evidence>
<organism evidence="1 2">
    <name type="scientific">Kutzneria chonburiensis</name>
    <dbReference type="NCBI Taxonomy" id="1483604"/>
    <lineage>
        <taxon>Bacteria</taxon>
        <taxon>Bacillati</taxon>
        <taxon>Actinomycetota</taxon>
        <taxon>Actinomycetes</taxon>
        <taxon>Pseudonocardiales</taxon>
        <taxon>Pseudonocardiaceae</taxon>
        <taxon>Kutzneria</taxon>
    </lineage>
</organism>
<name>A0ABV6MYU7_9PSEU</name>
<dbReference type="Proteomes" id="UP001589810">
    <property type="component" value="Unassembled WGS sequence"/>
</dbReference>
<dbReference type="RefSeq" id="WP_273934516.1">
    <property type="nucleotide sequence ID" value="NZ_CP097263.1"/>
</dbReference>
<evidence type="ECO:0000313" key="2">
    <source>
        <dbReference type="Proteomes" id="UP001589810"/>
    </source>
</evidence>
<reference evidence="1 2" key="1">
    <citation type="submission" date="2024-09" db="EMBL/GenBank/DDBJ databases">
        <authorList>
            <person name="Sun Q."/>
            <person name="Mori K."/>
        </authorList>
    </citation>
    <scope>NUCLEOTIDE SEQUENCE [LARGE SCALE GENOMIC DNA]</scope>
    <source>
        <strain evidence="1 2">TBRC 1432</strain>
    </source>
</reference>
<protein>
    <submittedName>
        <fullName evidence="1">Uncharacterized protein</fullName>
    </submittedName>
</protein>
<sequence length="229" mass="24422">MATTLLTRPAPQLRRDQRALVEAIRRMTDFEAVAVLRGFDKTSRATRDAINDAVREHGGHIIDVTPVPGLGELAAVPAADLVVATSRALAPAAERLAAYWNVPAVVLGEGSEHGRLVRTRQPAVFVSNETGGQDVVVRQLRLLGPVTWTDGTAPARPAEELVLKPTIEGMVVTALYAGTSVTRPASRMVEVEITDEIVAEIDGHAGLVGTGRYEARPTTRPVCRVAVNG</sequence>
<comment type="caution">
    <text evidence="1">The sequence shown here is derived from an EMBL/GenBank/DDBJ whole genome shotgun (WGS) entry which is preliminary data.</text>
</comment>
<gene>
    <name evidence="1" type="ORF">ACFFH7_28405</name>
</gene>
<accession>A0ABV6MYU7</accession>